<evidence type="ECO:0000313" key="2">
    <source>
        <dbReference type="EMBL" id="CAB4134178.1"/>
    </source>
</evidence>
<accession>A0A6J5L958</accession>
<protein>
    <submittedName>
        <fullName evidence="1">Uncharacterized protein</fullName>
    </submittedName>
</protein>
<name>A0A6J5L958_9CAUD</name>
<dbReference type="EMBL" id="LR796232">
    <property type="protein sequence ID" value="CAB4128329.1"/>
    <property type="molecule type" value="Genomic_DNA"/>
</dbReference>
<dbReference type="EMBL" id="LR796285">
    <property type="protein sequence ID" value="CAB4134178.1"/>
    <property type="molecule type" value="Genomic_DNA"/>
</dbReference>
<sequence length="118" mass="12357">MATPYVAQQTVTDYGLRFASLMYSAKLAITTDTTLTIPGTAPKYKMIARCVTGGEVWVALNATAAATAGTTFASTTSEMINGSIEICREVSAGDVVHFFSSTATTDVSVILYALGTNN</sequence>
<reference evidence="1" key="1">
    <citation type="submission" date="2020-04" db="EMBL/GenBank/DDBJ databases">
        <authorList>
            <person name="Chiriac C."/>
            <person name="Salcher M."/>
            <person name="Ghai R."/>
            <person name="Kavagutti S V."/>
        </authorList>
    </citation>
    <scope>NUCLEOTIDE SEQUENCE</scope>
</reference>
<organism evidence="1">
    <name type="scientific">uncultured Caudovirales phage</name>
    <dbReference type="NCBI Taxonomy" id="2100421"/>
    <lineage>
        <taxon>Viruses</taxon>
        <taxon>Duplodnaviria</taxon>
        <taxon>Heunggongvirae</taxon>
        <taxon>Uroviricota</taxon>
        <taxon>Caudoviricetes</taxon>
        <taxon>Peduoviridae</taxon>
        <taxon>Maltschvirus</taxon>
        <taxon>Maltschvirus maltsch</taxon>
    </lineage>
</organism>
<evidence type="ECO:0000313" key="1">
    <source>
        <dbReference type="EMBL" id="CAB4128329.1"/>
    </source>
</evidence>
<proteinExistence type="predicted"/>
<gene>
    <name evidence="1" type="ORF">UFOVP101_30</name>
    <name evidence="2" type="ORF">UFOVP270_26</name>
</gene>